<dbReference type="EMBL" id="JAGRRH010000015">
    <property type="protein sequence ID" value="KAG7356642.1"/>
    <property type="molecule type" value="Genomic_DNA"/>
</dbReference>
<evidence type="ECO:0008006" key="4">
    <source>
        <dbReference type="Google" id="ProtNLM"/>
    </source>
</evidence>
<evidence type="ECO:0000313" key="2">
    <source>
        <dbReference type="EMBL" id="KAG7356642.1"/>
    </source>
</evidence>
<feature type="signal peptide" evidence="1">
    <location>
        <begin position="1"/>
        <end position="16"/>
    </location>
</feature>
<gene>
    <name evidence="2" type="ORF">IV203_001328</name>
</gene>
<name>A0A9K3L6V1_9STRA</name>
<dbReference type="OrthoDB" id="69177at2759"/>
<reference evidence="2" key="1">
    <citation type="journal article" date="2021" name="Sci. Rep.">
        <title>Diploid genomic architecture of Nitzschia inconspicua, an elite biomass production diatom.</title>
        <authorList>
            <person name="Oliver A."/>
            <person name="Podell S."/>
            <person name="Pinowska A."/>
            <person name="Traller J.C."/>
            <person name="Smith S.R."/>
            <person name="McClure R."/>
            <person name="Beliaev A."/>
            <person name="Bohutskyi P."/>
            <person name="Hill E.A."/>
            <person name="Rabines A."/>
            <person name="Zheng H."/>
            <person name="Allen L.Z."/>
            <person name="Kuo A."/>
            <person name="Grigoriev I.V."/>
            <person name="Allen A.E."/>
            <person name="Hazlebeck D."/>
            <person name="Allen E.E."/>
        </authorList>
    </citation>
    <scope>NUCLEOTIDE SEQUENCE</scope>
    <source>
        <strain evidence="2">Hildebrandi</strain>
    </source>
</reference>
<keyword evidence="1" id="KW-0732">Signal</keyword>
<feature type="chain" id="PRO_5039931439" description="Fe2OG dioxygenase domain-containing protein" evidence="1">
    <location>
        <begin position="17"/>
        <end position="563"/>
    </location>
</feature>
<sequence length="563" mass="62838">MLYLTILFLLFTGASLLSDVQVVVVNVNAFAFSSHSSNQPSFRISRNQRRDNEISGLQTTTATATLLECVDDLLQRECKDTWIIPTETEILERVHKQHASDCQTAVSSPLALDSIRSQEYGDENNYKKVRTIPHEWIVSRKGRKKIAVQSLTPVLNVTEIAILQDAVDTILEQRRVEEGVSASTKSRFTYQFKGNSEVHAADFAKLSDGRAITVINNLLVERLYPLVREAFPNDVTSSHKMFVYDSLMIRYNASASDHKSAGQPLHRDLGVISVNVMLNDGFEGGGTYFDNQADGELVANNDQACLMPIKPSGGPGCCIAHFSNERHAGAGTTSGVRDILVFFLSLDELTPQLSNAHLKQTRSACDDRLQQDQENVSSKEKILCRIRHQRLAIEMLPNDGEAYLYLGSALLDFAKQVSDGLERVDVLNHAIQSLQHASTLTPNDARIYNNWGIALARLEEEEKEEVQWGENEERRGKGGLTKTNVQQTYQRGLKLLLQAREAGCAVDDDIDALSLNFGLYLSNQDAFADACAILEHPVSRWRKEPTSVCNQQVSPDWSEFHQQ</sequence>
<comment type="caution">
    <text evidence="2">The sequence shown here is derived from an EMBL/GenBank/DDBJ whole genome shotgun (WGS) entry which is preliminary data.</text>
</comment>
<reference evidence="2" key="2">
    <citation type="submission" date="2021-04" db="EMBL/GenBank/DDBJ databases">
        <authorList>
            <person name="Podell S."/>
        </authorList>
    </citation>
    <scope>NUCLEOTIDE SEQUENCE</scope>
    <source>
        <strain evidence="2">Hildebrandi</strain>
    </source>
</reference>
<keyword evidence="3" id="KW-1185">Reference proteome</keyword>
<dbReference type="Proteomes" id="UP000693970">
    <property type="component" value="Unassembled WGS sequence"/>
</dbReference>
<protein>
    <recommendedName>
        <fullName evidence="4">Fe2OG dioxygenase domain-containing protein</fullName>
    </recommendedName>
</protein>
<evidence type="ECO:0000313" key="3">
    <source>
        <dbReference type="Proteomes" id="UP000693970"/>
    </source>
</evidence>
<proteinExistence type="predicted"/>
<organism evidence="2 3">
    <name type="scientific">Nitzschia inconspicua</name>
    <dbReference type="NCBI Taxonomy" id="303405"/>
    <lineage>
        <taxon>Eukaryota</taxon>
        <taxon>Sar</taxon>
        <taxon>Stramenopiles</taxon>
        <taxon>Ochrophyta</taxon>
        <taxon>Bacillariophyta</taxon>
        <taxon>Bacillariophyceae</taxon>
        <taxon>Bacillariophycidae</taxon>
        <taxon>Bacillariales</taxon>
        <taxon>Bacillariaceae</taxon>
        <taxon>Nitzschia</taxon>
    </lineage>
</organism>
<accession>A0A9K3L6V1</accession>
<evidence type="ECO:0000256" key="1">
    <source>
        <dbReference type="SAM" id="SignalP"/>
    </source>
</evidence>
<dbReference type="AlphaFoldDB" id="A0A9K3L6V1"/>